<evidence type="ECO:0000256" key="3">
    <source>
        <dbReference type="ARBA" id="ARBA00022692"/>
    </source>
</evidence>
<dbReference type="Pfam" id="PF12698">
    <property type="entry name" value="ABC2_membrane_3"/>
    <property type="match status" value="1"/>
</dbReference>
<name>A0A9D9EL46_9BACT</name>
<organism evidence="8 9">
    <name type="scientific">Candidatus Cryptobacteroides merdigallinarum</name>
    <dbReference type="NCBI Taxonomy" id="2840770"/>
    <lineage>
        <taxon>Bacteria</taxon>
        <taxon>Pseudomonadati</taxon>
        <taxon>Bacteroidota</taxon>
        <taxon>Bacteroidia</taxon>
        <taxon>Bacteroidales</taxon>
        <taxon>Candidatus Cryptobacteroides</taxon>
    </lineage>
</organism>
<feature type="transmembrane region" description="Helical" evidence="6">
    <location>
        <begin position="196"/>
        <end position="218"/>
    </location>
</feature>
<feature type="domain" description="ABC-2 type transporter transmembrane" evidence="7">
    <location>
        <begin position="32"/>
        <end position="386"/>
    </location>
</feature>
<dbReference type="Gene3D" id="3.40.1710.10">
    <property type="entry name" value="abc type-2 transporter like domain"/>
    <property type="match status" value="1"/>
</dbReference>
<comment type="caution">
    <text evidence="8">The sequence shown here is derived from an EMBL/GenBank/DDBJ whole genome shotgun (WGS) entry which is preliminary data.</text>
</comment>
<evidence type="ECO:0000256" key="5">
    <source>
        <dbReference type="ARBA" id="ARBA00023136"/>
    </source>
</evidence>
<feature type="transmembrane region" description="Helical" evidence="6">
    <location>
        <begin position="250"/>
        <end position="271"/>
    </location>
</feature>
<keyword evidence="3 6" id="KW-0812">Transmembrane</keyword>
<dbReference type="PANTHER" id="PTHR30294:SF46">
    <property type="entry name" value="ABC TRANSPORTER PERMEASE"/>
    <property type="match status" value="1"/>
</dbReference>
<gene>
    <name evidence="8" type="ORF">IAC29_04915</name>
</gene>
<keyword evidence="4 6" id="KW-1133">Transmembrane helix</keyword>
<evidence type="ECO:0000256" key="6">
    <source>
        <dbReference type="SAM" id="Phobius"/>
    </source>
</evidence>
<evidence type="ECO:0000256" key="1">
    <source>
        <dbReference type="ARBA" id="ARBA00004651"/>
    </source>
</evidence>
<evidence type="ECO:0000256" key="4">
    <source>
        <dbReference type="ARBA" id="ARBA00022989"/>
    </source>
</evidence>
<feature type="transmembrane region" description="Helical" evidence="6">
    <location>
        <begin position="23"/>
        <end position="50"/>
    </location>
</feature>
<protein>
    <submittedName>
        <fullName evidence="8">ABC transporter permease</fullName>
    </submittedName>
</protein>
<accession>A0A9D9EL46</accession>
<dbReference type="InterPro" id="IPR013525">
    <property type="entry name" value="ABC2_TM"/>
</dbReference>
<feature type="transmembrane region" description="Helical" evidence="6">
    <location>
        <begin position="371"/>
        <end position="391"/>
    </location>
</feature>
<evidence type="ECO:0000256" key="2">
    <source>
        <dbReference type="ARBA" id="ARBA00022475"/>
    </source>
</evidence>
<feature type="transmembrane region" description="Helical" evidence="6">
    <location>
        <begin position="310"/>
        <end position="329"/>
    </location>
</feature>
<evidence type="ECO:0000313" key="9">
    <source>
        <dbReference type="Proteomes" id="UP000810252"/>
    </source>
</evidence>
<reference evidence="8" key="1">
    <citation type="submission" date="2020-10" db="EMBL/GenBank/DDBJ databases">
        <authorList>
            <person name="Gilroy R."/>
        </authorList>
    </citation>
    <scope>NUCLEOTIDE SEQUENCE</scope>
    <source>
        <strain evidence="8">20514</strain>
    </source>
</reference>
<dbReference type="Proteomes" id="UP000810252">
    <property type="component" value="Unassembled WGS sequence"/>
</dbReference>
<comment type="subcellular location">
    <subcellularLocation>
        <location evidence="1">Cell membrane</location>
        <topology evidence="1">Multi-pass membrane protein</topology>
    </subcellularLocation>
</comment>
<dbReference type="InterPro" id="IPR051449">
    <property type="entry name" value="ABC-2_transporter_component"/>
</dbReference>
<sequence length="405" mass="45720">MKRVISYIGQWCRDWYSVFTQELVYIFGDSGVLIIFFLAGLAYPVLYGLIYGNSSVDDMPVAVVDRCGSPASRGFTRKLDATRELHVAFQCADMTEAERLMQQRKVKGIVMFPSDFEEKIASAQQATVSTYADMSSFLYYKNLTMGVNMVMLDEMRAIQASRFSAAGYGREDVSRLVQPVRYEENLPYNRAFSYNIFFLSAVLLLVIQQTMFYGMSMLTGTMREEKRSISVLPVSLKGRGLSRTVAGRGAAYWLIYMAIGVYVAVLVPKMFGLPQNCGFPEIFVLLLFYVSACVVFSLTFSALIRRRETVFVLFLFMSPVCLFLTGFSWPESSFPGFWKAFSYLFPSTFAVRAFINMNTAGAGLTMASPQLVALTVQIIVYYILSCLIVFAENRLKSWRPSGLLR</sequence>
<dbReference type="GO" id="GO:0005886">
    <property type="term" value="C:plasma membrane"/>
    <property type="evidence" value="ECO:0007669"/>
    <property type="project" value="UniProtKB-SubCell"/>
</dbReference>
<keyword evidence="5 6" id="KW-0472">Membrane</keyword>
<dbReference type="EMBL" id="JADIMQ010000072">
    <property type="protein sequence ID" value="MBO8448595.1"/>
    <property type="molecule type" value="Genomic_DNA"/>
</dbReference>
<dbReference type="GO" id="GO:0140359">
    <property type="term" value="F:ABC-type transporter activity"/>
    <property type="evidence" value="ECO:0007669"/>
    <property type="project" value="InterPro"/>
</dbReference>
<evidence type="ECO:0000313" key="8">
    <source>
        <dbReference type="EMBL" id="MBO8448595.1"/>
    </source>
</evidence>
<proteinExistence type="predicted"/>
<reference evidence="8" key="2">
    <citation type="journal article" date="2021" name="PeerJ">
        <title>Extensive microbial diversity within the chicken gut microbiome revealed by metagenomics and culture.</title>
        <authorList>
            <person name="Gilroy R."/>
            <person name="Ravi A."/>
            <person name="Getino M."/>
            <person name="Pursley I."/>
            <person name="Horton D.L."/>
            <person name="Alikhan N.F."/>
            <person name="Baker D."/>
            <person name="Gharbi K."/>
            <person name="Hall N."/>
            <person name="Watson M."/>
            <person name="Adriaenssens E.M."/>
            <person name="Foster-Nyarko E."/>
            <person name="Jarju S."/>
            <person name="Secka A."/>
            <person name="Antonio M."/>
            <person name="Oren A."/>
            <person name="Chaudhuri R.R."/>
            <person name="La Ragione R."/>
            <person name="Hildebrand F."/>
            <person name="Pallen M.J."/>
        </authorList>
    </citation>
    <scope>NUCLEOTIDE SEQUENCE</scope>
    <source>
        <strain evidence="8">20514</strain>
    </source>
</reference>
<dbReference type="AlphaFoldDB" id="A0A9D9EL46"/>
<feature type="transmembrane region" description="Helical" evidence="6">
    <location>
        <begin position="283"/>
        <end position="303"/>
    </location>
</feature>
<keyword evidence="2" id="KW-1003">Cell membrane</keyword>
<dbReference type="PANTHER" id="PTHR30294">
    <property type="entry name" value="MEMBRANE COMPONENT OF ABC TRANSPORTER YHHJ-RELATED"/>
    <property type="match status" value="1"/>
</dbReference>
<evidence type="ECO:0000259" key="7">
    <source>
        <dbReference type="Pfam" id="PF12698"/>
    </source>
</evidence>